<evidence type="ECO:0000313" key="5">
    <source>
        <dbReference type="Proteomes" id="UP000299102"/>
    </source>
</evidence>
<dbReference type="Pfam" id="PF00069">
    <property type="entry name" value="Pkinase"/>
    <property type="match status" value="1"/>
</dbReference>
<sequence length="202" mass="22520">MFSFSLSRDLKPENVVFFEKLGVVKLTDFGFSNKFSPGQKLETFCGSLAYSAPEILLGDSYDAPAVAEMRLRKRREELHLKHIPFSNLAKKTSVQENVVLCVKEDREESSHELTCEGNELKVAVTRRESISDGSLNRSVQEKCSNIVSVVGCGKNSTIDPDTEMATQTKMVVSVDAALAQKQQIEKDTNSARLKKHKNHVIL</sequence>
<proteinExistence type="predicted"/>
<dbReference type="InterPro" id="IPR011009">
    <property type="entry name" value="Kinase-like_dom_sf"/>
</dbReference>
<evidence type="ECO:0000259" key="3">
    <source>
        <dbReference type="PROSITE" id="PS50011"/>
    </source>
</evidence>
<dbReference type="EMBL" id="BGZK01008723">
    <property type="protein sequence ID" value="GBP09578.1"/>
    <property type="molecule type" value="Genomic_DNA"/>
</dbReference>
<keyword evidence="5" id="KW-1185">Reference proteome</keyword>
<dbReference type="GO" id="GO:0035556">
    <property type="term" value="P:intracellular signal transduction"/>
    <property type="evidence" value="ECO:0007669"/>
    <property type="project" value="TreeGrafter"/>
</dbReference>
<gene>
    <name evidence="4" type="ORF">EVAR_72573_1</name>
</gene>
<dbReference type="OrthoDB" id="942095at2759"/>
<dbReference type="SUPFAM" id="SSF56112">
    <property type="entry name" value="Protein kinase-like (PK-like)"/>
    <property type="match status" value="1"/>
</dbReference>
<evidence type="ECO:0000256" key="1">
    <source>
        <dbReference type="ARBA" id="ARBA00022741"/>
    </source>
</evidence>
<organism evidence="4 5">
    <name type="scientific">Eumeta variegata</name>
    <name type="common">Bagworm moth</name>
    <name type="synonym">Eumeta japonica</name>
    <dbReference type="NCBI Taxonomy" id="151549"/>
    <lineage>
        <taxon>Eukaryota</taxon>
        <taxon>Metazoa</taxon>
        <taxon>Ecdysozoa</taxon>
        <taxon>Arthropoda</taxon>
        <taxon>Hexapoda</taxon>
        <taxon>Insecta</taxon>
        <taxon>Pterygota</taxon>
        <taxon>Neoptera</taxon>
        <taxon>Endopterygota</taxon>
        <taxon>Lepidoptera</taxon>
        <taxon>Glossata</taxon>
        <taxon>Ditrysia</taxon>
        <taxon>Tineoidea</taxon>
        <taxon>Psychidae</taxon>
        <taxon>Oiketicinae</taxon>
        <taxon>Eumeta</taxon>
    </lineage>
</organism>
<protein>
    <recommendedName>
        <fullName evidence="3">Protein kinase domain-containing protein</fullName>
    </recommendedName>
</protein>
<dbReference type="AlphaFoldDB" id="A0A4C1T7X7"/>
<reference evidence="4 5" key="1">
    <citation type="journal article" date="2019" name="Commun. Biol.">
        <title>The bagworm genome reveals a unique fibroin gene that provides high tensile strength.</title>
        <authorList>
            <person name="Kono N."/>
            <person name="Nakamura H."/>
            <person name="Ohtoshi R."/>
            <person name="Tomita M."/>
            <person name="Numata K."/>
            <person name="Arakawa K."/>
        </authorList>
    </citation>
    <scope>NUCLEOTIDE SEQUENCE [LARGE SCALE GENOMIC DNA]</scope>
</reference>
<dbReference type="PANTHER" id="PTHR24346:SF45">
    <property type="entry name" value="PROTEIN KINASE DOMAIN-CONTAINING PROTEIN"/>
    <property type="match status" value="1"/>
</dbReference>
<comment type="caution">
    <text evidence="4">The sequence shown here is derived from an EMBL/GenBank/DDBJ whole genome shotgun (WGS) entry which is preliminary data.</text>
</comment>
<dbReference type="GO" id="GO:0004674">
    <property type="term" value="F:protein serine/threonine kinase activity"/>
    <property type="evidence" value="ECO:0007669"/>
    <property type="project" value="TreeGrafter"/>
</dbReference>
<dbReference type="InterPro" id="IPR000719">
    <property type="entry name" value="Prot_kinase_dom"/>
</dbReference>
<name>A0A4C1T7X7_EUMVA</name>
<dbReference type="Gene3D" id="1.10.510.10">
    <property type="entry name" value="Transferase(Phosphotransferase) domain 1"/>
    <property type="match status" value="1"/>
</dbReference>
<evidence type="ECO:0000256" key="2">
    <source>
        <dbReference type="ARBA" id="ARBA00022840"/>
    </source>
</evidence>
<accession>A0A4C1T7X7</accession>
<dbReference type="GO" id="GO:0005524">
    <property type="term" value="F:ATP binding"/>
    <property type="evidence" value="ECO:0007669"/>
    <property type="project" value="UniProtKB-KW"/>
</dbReference>
<feature type="domain" description="Protein kinase" evidence="3">
    <location>
        <begin position="1"/>
        <end position="202"/>
    </location>
</feature>
<dbReference type="PROSITE" id="PS50011">
    <property type="entry name" value="PROTEIN_KINASE_DOM"/>
    <property type="match status" value="1"/>
</dbReference>
<dbReference type="PANTHER" id="PTHR24346">
    <property type="entry name" value="MAP/MICROTUBULE AFFINITY-REGULATING KINASE"/>
    <property type="match status" value="1"/>
</dbReference>
<dbReference type="GO" id="GO:0005737">
    <property type="term" value="C:cytoplasm"/>
    <property type="evidence" value="ECO:0007669"/>
    <property type="project" value="TreeGrafter"/>
</dbReference>
<keyword evidence="2" id="KW-0067">ATP-binding</keyword>
<dbReference type="Proteomes" id="UP000299102">
    <property type="component" value="Unassembled WGS sequence"/>
</dbReference>
<evidence type="ECO:0000313" key="4">
    <source>
        <dbReference type="EMBL" id="GBP09578.1"/>
    </source>
</evidence>
<keyword evidence="1" id="KW-0547">Nucleotide-binding</keyword>